<keyword evidence="2" id="KW-1185">Reference proteome</keyword>
<dbReference type="AlphaFoldDB" id="A0A4Y2IWG7"/>
<proteinExistence type="predicted"/>
<name>A0A4Y2IWG7_ARAVE</name>
<reference evidence="1 2" key="1">
    <citation type="journal article" date="2019" name="Sci. Rep.">
        <title>Orb-weaving spider Araneus ventricosus genome elucidates the spidroin gene catalogue.</title>
        <authorList>
            <person name="Kono N."/>
            <person name="Nakamura H."/>
            <person name="Ohtoshi R."/>
            <person name="Moran D.A.P."/>
            <person name="Shinohara A."/>
            <person name="Yoshida Y."/>
            <person name="Fujiwara M."/>
            <person name="Mori M."/>
            <person name="Tomita M."/>
            <person name="Arakawa K."/>
        </authorList>
    </citation>
    <scope>NUCLEOTIDE SEQUENCE [LARGE SCALE GENOMIC DNA]</scope>
</reference>
<evidence type="ECO:0000313" key="2">
    <source>
        <dbReference type="Proteomes" id="UP000499080"/>
    </source>
</evidence>
<dbReference type="EMBL" id="BGPR01002997">
    <property type="protein sequence ID" value="GBM82248.1"/>
    <property type="molecule type" value="Genomic_DNA"/>
</dbReference>
<sequence length="112" mass="12783">MEKHPWIAHAMGDCEETAPHHGIRCSFNVQGNHSCISLIFFISMDFADGHRTPLNCGTSFEKSVLIFRYWGNLLGMKFKPSQNKFFENLTKAGKEADWSIGVWVLDLYLVSE</sequence>
<gene>
    <name evidence="1" type="ORF">AVEN_216082_1</name>
</gene>
<protein>
    <submittedName>
        <fullName evidence="1">Uncharacterized protein</fullName>
    </submittedName>
</protein>
<dbReference type="Proteomes" id="UP000499080">
    <property type="component" value="Unassembled WGS sequence"/>
</dbReference>
<organism evidence="1 2">
    <name type="scientific">Araneus ventricosus</name>
    <name type="common">Orbweaver spider</name>
    <name type="synonym">Epeira ventricosa</name>
    <dbReference type="NCBI Taxonomy" id="182803"/>
    <lineage>
        <taxon>Eukaryota</taxon>
        <taxon>Metazoa</taxon>
        <taxon>Ecdysozoa</taxon>
        <taxon>Arthropoda</taxon>
        <taxon>Chelicerata</taxon>
        <taxon>Arachnida</taxon>
        <taxon>Araneae</taxon>
        <taxon>Araneomorphae</taxon>
        <taxon>Entelegynae</taxon>
        <taxon>Araneoidea</taxon>
        <taxon>Araneidae</taxon>
        <taxon>Araneus</taxon>
    </lineage>
</organism>
<comment type="caution">
    <text evidence="1">The sequence shown here is derived from an EMBL/GenBank/DDBJ whole genome shotgun (WGS) entry which is preliminary data.</text>
</comment>
<accession>A0A4Y2IWG7</accession>
<evidence type="ECO:0000313" key="1">
    <source>
        <dbReference type="EMBL" id="GBM82248.1"/>
    </source>
</evidence>